<protein>
    <submittedName>
        <fullName evidence="1">Uncharacterized protein</fullName>
    </submittedName>
</protein>
<reference evidence="1" key="1">
    <citation type="submission" date="2020-03" db="EMBL/GenBank/DDBJ databases">
        <authorList>
            <person name="Zhang R."/>
        </authorList>
    </citation>
    <scope>NUCLEOTIDE SEQUENCE</scope>
</reference>
<sequence length="114" mass="13297">MRLLLSCQRSEEDKVLFSDISLVETESARWSSFLRSLLPSKPVSLSSSRQRRLLSMSEAILLRSFFSWFPSKRQLSFKLLSMEFPRGKEFDARVSCYFQAQGSLENTQKIEETF</sequence>
<accession>A0A6M2F726</accession>
<evidence type="ECO:0000313" key="1">
    <source>
        <dbReference type="EMBL" id="NUU93347.1"/>
    </source>
</evidence>
<dbReference type="EMBL" id="GILB01013014">
    <property type="protein sequence ID" value="NUU93347.1"/>
    <property type="molecule type" value="Transcribed_RNA"/>
</dbReference>
<dbReference type="AlphaFoldDB" id="A0A6M2F726"/>
<name>A0A6M2F726_9ROSI</name>
<proteinExistence type="predicted"/>
<organism evidence="1">
    <name type="scientific">Populus davidiana</name>
    <dbReference type="NCBI Taxonomy" id="266767"/>
    <lineage>
        <taxon>Eukaryota</taxon>
        <taxon>Viridiplantae</taxon>
        <taxon>Streptophyta</taxon>
        <taxon>Embryophyta</taxon>
        <taxon>Tracheophyta</taxon>
        <taxon>Spermatophyta</taxon>
        <taxon>Magnoliopsida</taxon>
        <taxon>eudicotyledons</taxon>
        <taxon>Gunneridae</taxon>
        <taxon>Pentapetalae</taxon>
        <taxon>rosids</taxon>
        <taxon>fabids</taxon>
        <taxon>Malpighiales</taxon>
        <taxon>Salicaceae</taxon>
        <taxon>Saliceae</taxon>
        <taxon>Populus</taxon>
    </lineage>
</organism>